<evidence type="ECO:0000259" key="1">
    <source>
        <dbReference type="Pfam" id="PF20275"/>
    </source>
</evidence>
<keyword evidence="3" id="KW-1185">Reference proteome</keyword>
<gene>
    <name evidence="2" type="ORF">EKD16_23745</name>
</gene>
<dbReference type="Pfam" id="PF20275">
    <property type="entry name" value="CTD10"/>
    <property type="match status" value="1"/>
</dbReference>
<dbReference type="Proteomes" id="UP000292235">
    <property type="component" value="Chromosome"/>
</dbReference>
<reference evidence="2 3" key="1">
    <citation type="submission" date="2019-02" db="EMBL/GenBank/DDBJ databases">
        <authorList>
            <person name="Khodamoradi S."/>
            <person name="Hahnke R.L."/>
            <person name="Kaempfer P."/>
            <person name="Schumann P."/>
            <person name="Rohde M."/>
            <person name="Steinert M."/>
            <person name="Luzhetskyy A."/>
            <person name="Wink J."/>
            <person name="Ruckert C."/>
        </authorList>
    </citation>
    <scope>NUCLEOTIDE SEQUENCE [LARGE SCALE GENOMIC DNA]</scope>
    <source>
        <strain evidence="2 3">M2</strain>
    </source>
</reference>
<evidence type="ECO:0000313" key="2">
    <source>
        <dbReference type="EMBL" id="QBI56495.1"/>
    </source>
</evidence>
<accession>A0A4P6Q6Y3</accession>
<evidence type="ECO:0000313" key="3">
    <source>
        <dbReference type="Proteomes" id="UP000292235"/>
    </source>
</evidence>
<feature type="domain" description="ABC-three component systems C-terminal" evidence="1">
    <location>
        <begin position="169"/>
        <end position="295"/>
    </location>
</feature>
<sequence>MELWQRNFVRAALRSRLNELHGEEFETFFHKLMELRDPGFLGVRTYGDYGDLGADGLTVNARRLYACYAPQSVRQTSVKSKFRRDLSGALEKRSDEFDTFVFVHNDLRGILPAVTSAISHAKADHPQLRFEAMGANRLFREIRRLDLDDIEELLGPLPVREVVTGVGMEDVAPLLDHLAQSRTRTAPPDGIPIPPQDKLEYNGFSADYRQLLVRQLPYVPLVEAYYQQRTDPSERDETAGAFRDEYSAVRDGCSDPDDMLDQLLQYILGNKSASLRVQSAALTVLMYFFGECEIFRIPPSGWQTERVGMEGAG</sequence>
<organism evidence="2 3">
    <name type="scientific">Streptomonospora litoralis</name>
    <dbReference type="NCBI Taxonomy" id="2498135"/>
    <lineage>
        <taxon>Bacteria</taxon>
        <taxon>Bacillati</taxon>
        <taxon>Actinomycetota</taxon>
        <taxon>Actinomycetes</taxon>
        <taxon>Streptosporangiales</taxon>
        <taxon>Nocardiopsidaceae</taxon>
        <taxon>Streptomonospora</taxon>
    </lineage>
</organism>
<protein>
    <recommendedName>
        <fullName evidence="1">ABC-three component systems C-terminal domain-containing protein</fullName>
    </recommendedName>
</protein>
<dbReference type="KEGG" id="strr:EKD16_23745"/>
<dbReference type="AlphaFoldDB" id="A0A4P6Q6Y3"/>
<dbReference type="EMBL" id="CP036455">
    <property type="protein sequence ID" value="QBI56495.1"/>
    <property type="molecule type" value="Genomic_DNA"/>
</dbReference>
<name>A0A4P6Q6Y3_9ACTN</name>
<proteinExistence type="predicted"/>
<dbReference type="InterPro" id="IPR046919">
    <property type="entry name" value="ABC-3C_CTD10"/>
</dbReference>
<dbReference type="RefSeq" id="WP_131101393.1">
    <property type="nucleotide sequence ID" value="NZ_CP036455.1"/>
</dbReference>
<dbReference type="OrthoDB" id="596297at2"/>